<dbReference type="GO" id="GO:0016853">
    <property type="term" value="F:isomerase activity"/>
    <property type="evidence" value="ECO:0007669"/>
    <property type="project" value="UniProtKB-KW"/>
</dbReference>
<reference evidence="2 3" key="2">
    <citation type="submission" date="2020-02" db="EMBL/GenBank/DDBJ databases">
        <title>Candidatus Galacturonibacter soehngenii shows hetero-acetogenic catabolism of galacturonic acid but lacks a canonical carbon monoxide dehydrogenase/acetyl-CoA synthase complex.</title>
        <authorList>
            <person name="Diender M."/>
            <person name="Stouten G.R."/>
            <person name="Petersen J.F."/>
            <person name="Nielsen P.H."/>
            <person name="Dueholm M.S."/>
            <person name="Pronk J.T."/>
            <person name="Van Loosdrecht M.C.M."/>
        </authorList>
    </citation>
    <scope>NUCLEOTIDE SEQUENCE [LARGE SCALE GENOMIC DNA]</scope>
    <source>
        <strain evidence="2">GalUA</strain>
    </source>
</reference>
<dbReference type="InterPro" id="IPR050312">
    <property type="entry name" value="IolE/XylAMocC-like"/>
</dbReference>
<dbReference type="EMBL" id="WAGX01000004">
    <property type="protein sequence ID" value="KAB1440168.1"/>
    <property type="molecule type" value="Genomic_DNA"/>
</dbReference>
<keyword evidence="2" id="KW-0413">Isomerase</keyword>
<dbReference type="InterPro" id="IPR013022">
    <property type="entry name" value="Xyl_isomerase-like_TIM-brl"/>
</dbReference>
<name>A0A7V7QNB1_9FIRM</name>
<dbReference type="RefSeq" id="WP_151143598.1">
    <property type="nucleotide sequence ID" value="NZ_WAGX01000004.1"/>
</dbReference>
<evidence type="ECO:0000313" key="3">
    <source>
        <dbReference type="Proteomes" id="UP000461768"/>
    </source>
</evidence>
<dbReference type="Gene3D" id="3.20.20.150">
    <property type="entry name" value="Divalent-metal-dependent TIM barrel enzymes"/>
    <property type="match status" value="1"/>
</dbReference>
<proteinExistence type="predicted"/>
<dbReference type="Pfam" id="PF01261">
    <property type="entry name" value="AP_endonuc_2"/>
    <property type="match status" value="1"/>
</dbReference>
<feature type="domain" description="Xylose isomerase-like TIM barrel" evidence="1">
    <location>
        <begin position="48"/>
        <end position="271"/>
    </location>
</feature>
<gene>
    <name evidence="2" type="ORF">F7O84_07280</name>
</gene>
<accession>A0A7V7QNB1</accession>
<reference evidence="2 3" key="1">
    <citation type="submission" date="2019-09" db="EMBL/GenBank/DDBJ databases">
        <authorList>
            <person name="Valk L.C."/>
        </authorList>
    </citation>
    <scope>NUCLEOTIDE SEQUENCE [LARGE SCALE GENOMIC DNA]</scope>
    <source>
        <strain evidence="2">GalUA</strain>
    </source>
</reference>
<dbReference type="PANTHER" id="PTHR12110:SF21">
    <property type="entry name" value="XYLOSE ISOMERASE-LIKE TIM BARREL DOMAIN-CONTAINING PROTEIN"/>
    <property type="match status" value="1"/>
</dbReference>
<protein>
    <submittedName>
        <fullName evidence="2">Sugar phosphate isomerase/epimerase</fullName>
    </submittedName>
</protein>
<evidence type="ECO:0000313" key="2">
    <source>
        <dbReference type="EMBL" id="KAB1440168.1"/>
    </source>
</evidence>
<dbReference type="OrthoDB" id="2063291at2"/>
<comment type="caution">
    <text evidence="2">The sequence shown here is derived from an EMBL/GenBank/DDBJ whole genome shotgun (WGS) entry which is preliminary data.</text>
</comment>
<organism evidence="2 3">
    <name type="scientific">Candidatus Galacturonatibacter soehngenii</name>
    <dbReference type="NCBI Taxonomy" id="2307010"/>
    <lineage>
        <taxon>Bacteria</taxon>
        <taxon>Bacillati</taxon>
        <taxon>Bacillota</taxon>
        <taxon>Clostridia</taxon>
        <taxon>Lachnospirales</taxon>
        <taxon>Lachnospiraceae</taxon>
        <taxon>Candidatus Galacturonatibacter</taxon>
    </lineage>
</organism>
<dbReference type="Proteomes" id="UP000461768">
    <property type="component" value="Unassembled WGS sequence"/>
</dbReference>
<sequence length="278" mass="30876">MQLGIRLHDTVDLPLEERLANVNKQGFQCAHVALKKVISEYSAENAALTPGLAMYLKKLFAKNDVDIAVLGCYLNLATPDESELKQSIETYMANIRFASILGCGVVGTETGAPNTEYKTVPECKSEEALQTFITNLKPIVKYAEQMGVIVAIEPVVRHIVHSPKVARRVLDTIMSPNLQIILDPVNLLDINNYEDRDAIINEAIELLGKDTAVVHIKDIIVGEDDLVSVAAGTGIMNYENLLRFMKKDKPYIHATLEDTNPNNAVQARKHIQEIWDNL</sequence>
<dbReference type="PANTHER" id="PTHR12110">
    <property type="entry name" value="HYDROXYPYRUVATE ISOMERASE"/>
    <property type="match status" value="1"/>
</dbReference>
<evidence type="ECO:0000259" key="1">
    <source>
        <dbReference type="Pfam" id="PF01261"/>
    </source>
</evidence>
<dbReference type="AlphaFoldDB" id="A0A7V7QNB1"/>
<dbReference type="SUPFAM" id="SSF51658">
    <property type="entry name" value="Xylose isomerase-like"/>
    <property type="match status" value="1"/>
</dbReference>
<keyword evidence="3" id="KW-1185">Reference proteome</keyword>
<dbReference type="InterPro" id="IPR036237">
    <property type="entry name" value="Xyl_isomerase-like_sf"/>
</dbReference>